<name>A0A8C6GUG2_MUSSI</name>
<feature type="region of interest" description="Disordered" evidence="1">
    <location>
        <begin position="1"/>
        <end position="45"/>
    </location>
</feature>
<evidence type="ECO:0000256" key="1">
    <source>
        <dbReference type="SAM" id="MobiDB-lite"/>
    </source>
</evidence>
<dbReference type="Proteomes" id="UP000694415">
    <property type="component" value="Unplaced"/>
</dbReference>
<accession>A0A8C6GUG2</accession>
<reference evidence="2" key="2">
    <citation type="submission" date="2025-09" db="UniProtKB">
        <authorList>
            <consortium name="Ensembl"/>
        </authorList>
    </citation>
    <scope>IDENTIFICATION</scope>
</reference>
<reference evidence="2" key="1">
    <citation type="submission" date="2025-08" db="UniProtKB">
        <authorList>
            <consortium name="Ensembl"/>
        </authorList>
    </citation>
    <scope>IDENTIFICATION</scope>
</reference>
<dbReference type="GeneTree" id="ENSGT00700000106050"/>
<organism evidence="2 3">
    <name type="scientific">Mus spicilegus</name>
    <name type="common">Mound-building mouse</name>
    <dbReference type="NCBI Taxonomy" id="10103"/>
    <lineage>
        <taxon>Eukaryota</taxon>
        <taxon>Metazoa</taxon>
        <taxon>Chordata</taxon>
        <taxon>Craniata</taxon>
        <taxon>Vertebrata</taxon>
        <taxon>Euteleostomi</taxon>
        <taxon>Mammalia</taxon>
        <taxon>Eutheria</taxon>
        <taxon>Euarchontoglires</taxon>
        <taxon>Glires</taxon>
        <taxon>Rodentia</taxon>
        <taxon>Myomorpha</taxon>
        <taxon>Muroidea</taxon>
        <taxon>Muridae</taxon>
        <taxon>Murinae</taxon>
        <taxon>Mus</taxon>
        <taxon>Mus</taxon>
    </lineage>
</organism>
<keyword evidence="3" id="KW-1185">Reference proteome</keyword>
<proteinExistence type="predicted"/>
<dbReference type="AlphaFoldDB" id="A0A8C6GUG2"/>
<protein>
    <submittedName>
        <fullName evidence="2">Uncharacterized protein</fullName>
    </submittedName>
</protein>
<feature type="compositionally biased region" description="Basic and acidic residues" evidence="1">
    <location>
        <begin position="31"/>
        <end position="40"/>
    </location>
</feature>
<sequence length="122" mass="13096">VQLRRTLGCFRGAEEPSPGRPKVDFSPPGSGEDRIRDKSTPKGQVRVPFLEEAAAGKAMALALDIGFPGAAFSQELHSTGLSPENALQRLFLLIVARSPKAANARGQKCLEEEKQRQEVAAA</sequence>
<evidence type="ECO:0000313" key="3">
    <source>
        <dbReference type="Proteomes" id="UP000694415"/>
    </source>
</evidence>
<evidence type="ECO:0000313" key="2">
    <source>
        <dbReference type="Ensembl" id="ENSMSIP00000011152.1"/>
    </source>
</evidence>
<dbReference type="Ensembl" id="ENSMSIT00000014143.1">
    <property type="protein sequence ID" value="ENSMSIP00000011152.1"/>
    <property type="gene ID" value="ENSMSIG00000009764.1"/>
</dbReference>